<feature type="region of interest" description="Disordered" evidence="7">
    <location>
        <begin position="1"/>
        <end position="39"/>
    </location>
</feature>
<dbReference type="FunFam" id="1.10.10.60:FF:000002">
    <property type="entry name" value="Myb family transcription factor"/>
    <property type="match status" value="1"/>
</dbReference>
<dbReference type="GO" id="GO:0000976">
    <property type="term" value="F:transcription cis-regulatory region binding"/>
    <property type="evidence" value="ECO:0007669"/>
    <property type="project" value="InterPro"/>
</dbReference>
<dbReference type="SUPFAM" id="SSF46689">
    <property type="entry name" value="Homeodomain-like"/>
    <property type="match status" value="1"/>
</dbReference>
<comment type="subcellular location">
    <subcellularLocation>
        <location evidence="1">Nucleus</location>
    </subcellularLocation>
</comment>
<proteinExistence type="predicted"/>
<dbReference type="InterPro" id="IPR006447">
    <property type="entry name" value="Myb_dom_plants"/>
</dbReference>
<evidence type="ECO:0000256" key="1">
    <source>
        <dbReference type="ARBA" id="ARBA00004123"/>
    </source>
</evidence>
<feature type="domain" description="Myb-like" evidence="8">
    <location>
        <begin position="211"/>
        <end position="262"/>
    </location>
</feature>
<organism evidence="9 10">
    <name type="scientific">Canna indica</name>
    <name type="common">Indian-shot</name>
    <dbReference type="NCBI Taxonomy" id="4628"/>
    <lineage>
        <taxon>Eukaryota</taxon>
        <taxon>Viridiplantae</taxon>
        <taxon>Streptophyta</taxon>
        <taxon>Embryophyta</taxon>
        <taxon>Tracheophyta</taxon>
        <taxon>Spermatophyta</taxon>
        <taxon>Magnoliopsida</taxon>
        <taxon>Liliopsida</taxon>
        <taxon>Zingiberales</taxon>
        <taxon>Cannaceae</taxon>
        <taxon>Canna</taxon>
    </lineage>
</organism>
<dbReference type="Proteomes" id="UP001327560">
    <property type="component" value="Chromosome 6"/>
</dbReference>
<reference evidence="9 10" key="1">
    <citation type="submission" date="2023-10" db="EMBL/GenBank/DDBJ databases">
        <title>Chromosome-scale genome assembly provides insights into flower coloration mechanisms of Canna indica.</title>
        <authorList>
            <person name="Li C."/>
        </authorList>
    </citation>
    <scope>NUCLEOTIDE SEQUENCE [LARGE SCALE GENOMIC DNA]</scope>
    <source>
        <tissue evidence="9">Flower</tissue>
    </source>
</reference>
<dbReference type="InterPro" id="IPR001005">
    <property type="entry name" value="SANT/Myb"/>
</dbReference>
<evidence type="ECO:0000259" key="8">
    <source>
        <dbReference type="Pfam" id="PF00249"/>
    </source>
</evidence>
<evidence type="ECO:0000256" key="3">
    <source>
        <dbReference type="ARBA" id="ARBA00022782"/>
    </source>
</evidence>
<keyword evidence="5" id="KW-0804">Transcription</keyword>
<dbReference type="GO" id="GO:0005634">
    <property type="term" value="C:nucleus"/>
    <property type="evidence" value="ECO:0007669"/>
    <property type="project" value="UniProtKB-SubCell"/>
</dbReference>
<dbReference type="PANTHER" id="PTHR31496:SF3">
    <property type="entry name" value="TRANSCRIPTION REPRESSOR KAN1"/>
    <property type="match status" value="1"/>
</dbReference>
<gene>
    <name evidence="9" type="ORF">Cni_G20370</name>
</gene>
<evidence type="ECO:0000256" key="7">
    <source>
        <dbReference type="SAM" id="MobiDB-lite"/>
    </source>
</evidence>
<evidence type="ECO:0000256" key="6">
    <source>
        <dbReference type="ARBA" id="ARBA00023242"/>
    </source>
</evidence>
<dbReference type="GO" id="GO:0006355">
    <property type="term" value="P:regulation of DNA-templated transcription"/>
    <property type="evidence" value="ECO:0007669"/>
    <property type="project" value="InterPro"/>
</dbReference>
<keyword evidence="10" id="KW-1185">Reference proteome</keyword>
<name>A0AAQ3KT37_9LILI</name>
<evidence type="ECO:0000256" key="2">
    <source>
        <dbReference type="ARBA" id="ARBA00022473"/>
    </source>
</evidence>
<accession>A0AAQ3KT37</accession>
<dbReference type="Gene3D" id="1.10.10.60">
    <property type="entry name" value="Homeodomain-like"/>
    <property type="match status" value="1"/>
</dbReference>
<keyword evidence="3" id="KW-0221">Differentiation</keyword>
<dbReference type="GO" id="GO:0010158">
    <property type="term" value="P:abaxial cell fate specification"/>
    <property type="evidence" value="ECO:0007669"/>
    <property type="project" value="InterPro"/>
</dbReference>
<dbReference type="EMBL" id="CP136895">
    <property type="protein sequence ID" value="WOL11606.1"/>
    <property type="molecule type" value="Genomic_DNA"/>
</dbReference>
<evidence type="ECO:0000256" key="4">
    <source>
        <dbReference type="ARBA" id="ARBA00023015"/>
    </source>
</evidence>
<evidence type="ECO:0000313" key="9">
    <source>
        <dbReference type="EMBL" id="WOL11606.1"/>
    </source>
</evidence>
<keyword evidence="6" id="KW-0539">Nucleus</keyword>
<protein>
    <submittedName>
        <fullName evidence="9">Transcription repressor KAN1-like isoform X2</fullName>
    </submittedName>
</protein>
<dbReference type="Pfam" id="PF00249">
    <property type="entry name" value="Myb_DNA-binding"/>
    <property type="match status" value="1"/>
</dbReference>
<dbReference type="InterPro" id="IPR044847">
    <property type="entry name" value="KAN_fam"/>
</dbReference>
<feature type="compositionally biased region" description="Polar residues" evidence="7">
    <location>
        <begin position="304"/>
        <end position="334"/>
    </location>
</feature>
<dbReference type="NCBIfam" id="TIGR01557">
    <property type="entry name" value="myb_SHAQKYF"/>
    <property type="match status" value="1"/>
</dbReference>
<evidence type="ECO:0000313" key="10">
    <source>
        <dbReference type="Proteomes" id="UP001327560"/>
    </source>
</evidence>
<feature type="region of interest" description="Disordered" evidence="7">
    <location>
        <begin position="265"/>
        <end position="370"/>
    </location>
</feature>
<dbReference type="PANTHER" id="PTHR31496">
    <property type="entry name" value="TRANSCRIPTION FACTOR KAN2-RELATED"/>
    <property type="match status" value="1"/>
</dbReference>
<feature type="region of interest" description="Disordered" evidence="7">
    <location>
        <begin position="54"/>
        <end position="80"/>
    </location>
</feature>
<dbReference type="InterPro" id="IPR009057">
    <property type="entry name" value="Homeodomain-like_sf"/>
</dbReference>
<sequence>MNRTPLQGVFTEATASTSSPDLSLHIGPPSTIPSGTNSGSRACIDLSLSSSMSSSSEGSLLQRFHRPPPPPPPAIDDDRLGESLLPINGTPVYVSSHRGAACSLISSSSSSSPPTSSSNGYWNNNAYLMSSHLHQLHNESQASALSSYHRQLPLPPTSPPLPTWLMGLSSDALRCYQHLPYGIGLEASHNLMRSRLLSRSYPTRRSTRAPRMRWTSSLHDRFVRAVELLGGHERATPKSILELMDVKDLTLAHVKSHLQMYRTIKSTDKPAASSGQSDGSGEEDLAPGNSSLQLMEGSDAPDQDNASSRGLQMQISSNGINSGELQSNSHSSPYEDNYCGANGSNGSLEEHNVDIPSLEFTLGRSDWSTT</sequence>
<keyword evidence="2" id="KW-0217">Developmental protein</keyword>
<evidence type="ECO:0000256" key="5">
    <source>
        <dbReference type="ARBA" id="ARBA00023163"/>
    </source>
</evidence>
<keyword evidence="4" id="KW-0805">Transcription regulation</keyword>
<dbReference type="AlphaFoldDB" id="A0AAQ3KT37"/>